<accession>A0ABM5ESK8</accession>
<dbReference type="Proteomes" id="UP001652642">
    <property type="component" value="Chromosome 9"/>
</dbReference>
<protein>
    <submittedName>
        <fullName evidence="3">DNA-directed RNA polymerase I subunit RPA34 isoform X2</fullName>
    </submittedName>
</protein>
<evidence type="ECO:0000313" key="2">
    <source>
        <dbReference type="Proteomes" id="UP001652642"/>
    </source>
</evidence>
<keyword evidence="3" id="KW-0804">Transcription</keyword>
<feature type="compositionally biased region" description="Basic residues" evidence="1">
    <location>
        <begin position="397"/>
        <end position="406"/>
    </location>
</feature>
<name>A0ABM5ESK8_9SAUR</name>
<feature type="compositionally biased region" description="Basic residues" evidence="1">
    <location>
        <begin position="176"/>
        <end position="185"/>
    </location>
</feature>
<evidence type="ECO:0000313" key="3">
    <source>
        <dbReference type="RefSeq" id="XP_072836135.1"/>
    </source>
</evidence>
<feature type="region of interest" description="Disordered" evidence="1">
    <location>
        <begin position="444"/>
        <end position="482"/>
    </location>
</feature>
<feature type="compositionally biased region" description="Basic and acidic residues" evidence="1">
    <location>
        <begin position="223"/>
        <end position="235"/>
    </location>
</feature>
<dbReference type="InterPro" id="IPR013240">
    <property type="entry name" value="DNA-dir_RNA_pol1_su_RPA34"/>
</dbReference>
<dbReference type="Pfam" id="PF08208">
    <property type="entry name" value="RNA_polI_A34"/>
    <property type="match status" value="1"/>
</dbReference>
<keyword evidence="2" id="KW-1185">Reference proteome</keyword>
<feature type="compositionally biased region" description="Low complexity" evidence="1">
    <location>
        <begin position="257"/>
        <end position="272"/>
    </location>
</feature>
<feature type="compositionally biased region" description="Basic and acidic residues" evidence="1">
    <location>
        <begin position="291"/>
        <end position="301"/>
    </location>
</feature>
<keyword evidence="3" id="KW-0240">DNA-directed RNA polymerase</keyword>
<dbReference type="GeneID" id="110075719"/>
<dbReference type="PANTHER" id="PTHR15484">
    <property type="entry name" value="DNA-DIRECTED RNA POLYMERASE I SUBUNIT RPA34"/>
    <property type="match status" value="1"/>
</dbReference>
<dbReference type="GO" id="GO:0000428">
    <property type="term" value="C:DNA-directed RNA polymerase complex"/>
    <property type="evidence" value="ECO:0007669"/>
    <property type="project" value="UniProtKB-KW"/>
</dbReference>
<proteinExistence type="predicted"/>
<reference evidence="3" key="1">
    <citation type="submission" date="2025-08" db="UniProtKB">
        <authorList>
            <consortium name="RefSeq"/>
        </authorList>
    </citation>
    <scope>IDENTIFICATION</scope>
</reference>
<organism evidence="2 3">
    <name type="scientific">Pogona vitticeps</name>
    <name type="common">central bearded dragon</name>
    <dbReference type="NCBI Taxonomy" id="103695"/>
    <lineage>
        <taxon>Eukaryota</taxon>
        <taxon>Metazoa</taxon>
        <taxon>Chordata</taxon>
        <taxon>Craniata</taxon>
        <taxon>Vertebrata</taxon>
        <taxon>Euteleostomi</taxon>
        <taxon>Lepidosauria</taxon>
        <taxon>Squamata</taxon>
        <taxon>Bifurcata</taxon>
        <taxon>Unidentata</taxon>
        <taxon>Episquamata</taxon>
        <taxon>Toxicofera</taxon>
        <taxon>Iguania</taxon>
        <taxon>Acrodonta</taxon>
        <taxon>Agamidae</taxon>
        <taxon>Amphibolurinae</taxon>
        <taxon>Pogona</taxon>
    </lineage>
</organism>
<dbReference type="PANTHER" id="PTHR15484:SF8">
    <property type="entry name" value="DNA-DIRECTED RNA POLYMERASE I SUBUNIT RPA34"/>
    <property type="match status" value="1"/>
</dbReference>
<feature type="compositionally biased region" description="Basic and acidic residues" evidence="1">
    <location>
        <begin position="360"/>
        <end position="370"/>
    </location>
</feature>
<feature type="compositionally biased region" description="Basic residues" evidence="1">
    <location>
        <begin position="281"/>
        <end position="290"/>
    </location>
</feature>
<dbReference type="RefSeq" id="XP_072836135.1">
    <property type="nucleotide sequence ID" value="XM_072980034.1"/>
</dbReference>
<sequence>MEALGRRAAPEAPRFECPGDFSAVPFAPGPPFSPEMLQDPTKQLLLIRAPANFSPESLNGHLVPLSGLQTLKVQQPDRTYKLYGIQATPGESSSCARLLAPSDHRGQIGCAPPFAGSLSVWERFGDPSANQILLPVANRLAPQIPEGLKQRFLPFGGQLKRPLPPSRTRDAETPPRKKKKKKKRQLYTMGYLGDPEEQQPPVGRDLEASFGESTAPLEGGTSHQREEEQQEKRTVAEGGEVLGLSGAVEELPEQETQASSSWVASSQDSFFSGEAEELSHRIKKKKKKKHKEEVVENKDPLPDLNSANRQSEDEPQRQGQLEPQAEGNGDPGVEGLVQHKHKKKKKHQEDAVPAQADLSSPKEEAGRDPWEGSGLGNVVDGSLDLSEEGPRGELPGHKSKKKKKKKEKVEEGKQQQQPLGQEAGPVLLELIAVKQEQTGWDELDAASGEGIGRTDSLELSLEVPVQKHKKKKKKKEQESEAP</sequence>
<gene>
    <name evidence="3" type="primary">POLR1G</name>
</gene>
<dbReference type="Gene3D" id="6.20.250.70">
    <property type="match status" value="1"/>
</dbReference>
<feature type="region of interest" description="Disordered" evidence="1">
    <location>
        <begin position="152"/>
        <end position="423"/>
    </location>
</feature>
<evidence type="ECO:0000256" key="1">
    <source>
        <dbReference type="SAM" id="MobiDB-lite"/>
    </source>
</evidence>